<name>U1NGT3_9EURY</name>
<accession>U1NGT3</accession>
<dbReference type="EMBL" id="KE356561">
    <property type="protein sequence ID" value="ERG96335.1"/>
    <property type="molecule type" value="Genomic_DNA"/>
</dbReference>
<keyword evidence="1" id="KW-0472">Membrane</keyword>
<evidence type="ECO:0000313" key="2">
    <source>
        <dbReference type="EMBL" id="ERG96335.1"/>
    </source>
</evidence>
<dbReference type="HOGENOM" id="CLU_2433772_0_0_2"/>
<feature type="transmembrane region" description="Helical" evidence="1">
    <location>
        <begin position="6"/>
        <end position="30"/>
    </location>
</feature>
<proteinExistence type="predicted"/>
<evidence type="ECO:0000256" key="1">
    <source>
        <dbReference type="SAM" id="Phobius"/>
    </source>
</evidence>
<keyword evidence="1" id="KW-1133">Transmembrane helix</keyword>
<protein>
    <submittedName>
        <fullName evidence="2">Uncharacterized protein</fullName>
    </submittedName>
</protein>
<organism evidence="2 3">
    <name type="scientific">Haloquadratum walsbyi J07HQW2</name>
    <dbReference type="NCBI Taxonomy" id="1238425"/>
    <lineage>
        <taxon>Archaea</taxon>
        <taxon>Methanobacteriati</taxon>
        <taxon>Methanobacteriota</taxon>
        <taxon>Stenosarchaea group</taxon>
        <taxon>Halobacteria</taxon>
        <taxon>Halobacteriales</taxon>
        <taxon>Haloferacaceae</taxon>
        <taxon>Haloquadratum</taxon>
    </lineage>
</organism>
<dbReference type="Proteomes" id="UP000030710">
    <property type="component" value="Unassembled WGS sequence"/>
</dbReference>
<evidence type="ECO:0000313" key="3">
    <source>
        <dbReference type="Proteomes" id="UP000030710"/>
    </source>
</evidence>
<gene>
    <name evidence="2" type="ORF">J07HQW2_02812</name>
</gene>
<dbReference type="AlphaFoldDB" id="U1NGT3"/>
<sequence length="78" mass="8697">MFFVDATTLVIGVVFLAVAGWIVSVFAGAVPRIEDFSEFLQNVLTGLTVQSLVRWMSVQLRVVGDLDGFTPYLTTWER</sequence>
<keyword evidence="1" id="KW-0812">Transmembrane</keyword>
<reference evidence="2 3" key="1">
    <citation type="journal article" date="2013" name="PLoS ONE">
        <title>Assembly-driven community genomics of a hypersaline microbial ecosystem.</title>
        <authorList>
            <person name="Podell S."/>
            <person name="Ugalde J.A."/>
            <person name="Narasingarao P."/>
            <person name="Banfield J.F."/>
            <person name="Heidelberg K.B."/>
            <person name="Allen E.E."/>
        </authorList>
    </citation>
    <scope>NUCLEOTIDE SEQUENCE [LARGE SCALE GENOMIC DNA]</scope>
    <source>
        <strain evidence="3">J07HQW2</strain>
    </source>
</reference>